<dbReference type="SUPFAM" id="SSF56219">
    <property type="entry name" value="DNase I-like"/>
    <property type="match status" value="1"/>
</dbReference>
<dbReference type="Pfam" id="PF00078">
    <property type="entry name" value="RVT_1"/>
    <property type="match status" value="1"/>
</dbReference>
<proteinExistence type="predicted"/>
<dbReference type="SUPFAM" id="SSF56672">
    <property type="entry name" value="DNA/RNA polymerases"/>
    <property type="match status" value="1"/>
</dbReference>
<comment type="caution">
    <text evidence="2">The sequence shown here is derived from an EMBL/GenBank/DDBJ whole genome shotgun (WGS) entry which is preliminary data.</text>
</comment>
<dbReference type="PANTHER" id="PTHR36688:SF2">
    <property type="entry name" value="ENDONUCLEASE_EXONUCLEASE_PHOSPHATASE DOMAIN-CONTAINING PROTEIN"/>
    <property type="match status" value="1"/>
</dbReference>
<reference evidence="2 3" key="1">
    <citation type="submission" date="2021-06" db="EMBL/GenBank/DDBJ databases">
        <title>A haploid diamondback moth (Plutella xylostella L.) genome assembly resolves 31 chromosomes and identifies a diamide resistance mutation.</title>
        <authorList>
            <person name="Ward C.M."/>
            <person name="Perry K.D."/>
            <person name="Baker G."/>
            <person name="Powis K."/>
            <person name="Heckel D.G."/>
            <person name="Baxter S.W."/>
        </authorList>
    </citation>
    <scope>NUCLEOTIDE SEQUENCE [LARGE SCALE GENOMIC DNA]</scope>
    <source>
        <strain evidence="2 3">LV</strain>
        <tissue evidence="2">Single pupa</tissue>
    </source>
</reference>
<dbReference type="InterPro" id="IPR000477">
    <property type="entry name" value="RT_dom"/>
</dbReference>
<evidence type="ECO:0000259" key="1">
    <source>
        <dbReference type="PROSITE" id="PS50878"/>
    </source>
</evidence>
<keyword evidence="3" id="KW-1185">Reference proteome</keyword>
<organism evidence="2 3">
    <name type="scientific">Plutella xylostella</name>
    <name type="common">Diamondback moth</name>
    <name type="synonym">Plutella maculipennis</name>
    <dbReference type="NCBI Taxonomy" id="51655"/>
    <lineage>
        <taxon>Eukaryota</taxon>
        <taxon>Metazoa</taxon>
        <taxon>Ecdysozoa</taxon>
        <taxon>Arthropoda</taxon>
        <taxon>Hexapoda</taxon>
        <taxon>Insecta</taxon>
        <taxon>Pterygota</taxon>
        <taxon>Neoptera</taxon>
        <taxon>Endopterygota</taxon>
        <taxon>Lepidoptera</taxon>
        <taxon>Glossata</taxon>
        <taxon>Ditrysia</taxon>
        <taxon>Yponomeutoidea</taxon>
        <taxon>Plutellidae</taxon>
        <taxon>Plutella</taxon>
    </lineage>
</organism>
<dbReference type="EMBL" id="JAHIBW010000022">
    <property type="protein sequence ID" value="KAG7299305.1"/>
    <property type="molecule type" value="Genomic_DNA"/>
</dbReference>
<accession>A0ABQ7Q248</accession>
<name>A0ABQ7Q248_PLUXY</name>
<gene>
    <name evidence="2" type="ORF">JYU34_016225</name>
</gene>
<feature type="domain" description="Reverse transcriptase" evidence="1">
    <location>
        <begin position="487"/>
        <end position="754"/>
    </location>
</feature>
<dbReference type="InterPro" id="IPR052560">
    <property type="entry name" value="RdDP_mobile_element"/>
</dbReference>
<dbReference type="Proteomes" id="UP000823941">
    <property type="component" value="Chromosome 22"/>
</dbReference>
<dbReference type="CDD" id="cd01650">
    <property type="entry name" value="RT_nLTR_like"/>
    <property type="match status" value="1"/>
</dbReference>
<dbReference type="Gene3D" id="3.60.10.10">
    <property type="entry name" value="Endonuclease/exonuclease/phosphatase"/>
    <property type="match status" value="1"/>
</dbReference>
<dbReference type="InterPro" id="IPR043502">
    <property type="entry name" value="DNA/RNA_pol_sf"/>
</dbReference>
<evidence type="ECO:0000313" key="2">
    <source>
        <dbReference type="EMBL" id="KAG7299305.1"/>
    </source>
</evidence>
<dbReference type="Pfam" id="PF03372">
    <property type="entry name" value="Exo_endo_phos"/>
    <property type="match status" value="1"/>
</dbReference>
<dbReference type="PANTHER" id="PTHR36688">
    <property type="entry name" value="ENDO/EXONUCLEASE/PHOSPHATASE DOMAIN-CONTAINING PROTEIN"/>
    <property type="match status" value="1"/>
</dbReference>
<evidence type="ECO:0000313" key="3">
    <source>
        <dbReference type="Proteomes" id="UP000823941"/>
    </source>
</evidence>
<protein>
    <recommendedName>
        <fullName evidence="1">Reverse transcriptase domain-containing protein</fullName>
    </recommendedName>
</protein>
<sequence>MFETANQLRILSWNADGLRCKRSELMELAVSTLNIDIVSLCETRLTPNMSLSFPGFNFYRKDKHISGRGQGVALLIKDSIEHCIINTPATVNMEAIAIKITLSGVDHIIVSIYQSPNLPLIPEDLNVLLSLGSHVLLAGDFNANHDHWISGINNAHGRKLFQLMLDNDFLIHASPTPTLVHYQTSHTPTNPNLVVSLNINNISDIRALTALSSNHLPIYYTVGGTPVRKPPKPYFRYLEANWQRYRTYLDENIILTSQIFKTEAEVDNAVLFFYECVMNARTVSVPTGVKRNQEDYKLPRSIKKLIKQKNRLRRRELRESNVDTKRCLRFELNYLKTEIHQRIKDHNDKIWNNKLAKVDNPSADLWRIVKSIKTNSTVIPPLKNSNGQTTSSVGEQSELLADAFHDNMCLTANWVDEEVLKEVDSSINKLNSPSEHTLYLPTRPKEIWKTLRKLKRRKSPGIDDMHNALLKNLSQKAVVYLTKILNACLFLNYFPNTWKLAKVIALKKPGKDETIPSSYRPISLLPALGKLFESLIYTRLMKTTNHLLINEQFGFRASHSTTQQLARVAKHIAYNLNVKNSTGLILLDIEKAFDSVWHNGLLHKLMLCNVPVPLIRLIQSYLSNRNFIVQIGDYIKSAPRDVPAGIPQGSILGPYLFLIYVNDIPTQPRTNLACFADDTASYTSSNDVDLIIDRLQLSLDNLHSYFTRWKLKLNETKTEAILFSRQRQEPKNQLKINGHEIPWSKSVRYLGVTLDKKLNWSKHSSLTRDKGLTALNSLSPILNRRINLSSVTKLRLYNTLVRPCLTYAAPVWSHTCKTNFLYLQVIQNKAVKISYNTPFLTNIRKLHDKIKLPQLYDFIQNLTRKFYFKSKTHYNSLVSSIDTHCR</sequence>
<dbReference type="PROSITE" id="PS50878">
    <property type="entry name" value="RT_POL"/>
    <property type="match status" value="1"/>
</dbReference>
<dbReference type="InterPro" id="IPR036691">
    <property type="entry name" value="Endo/exonu/phosph_ase_sf"/>
</dbReference>
<dbReference type="InterPro" id="IPR005135">
    <property type="entry name" value="Endo/exonuclease/phosphatase"/>
</dbReference>